<protein>
    <recommendedName>
        <fullName evidence="1">DUF218 domain-containing protein</fullName>
    </recommendedName>
</protein>
<evidence type="ECO:0000313" key="2">
    <source>
        <dbReference type="EMBL" id="KAK8072263.1"/>
    </source>
</evidence>
<organism evidence="2 3">
    <name type="scientific">Apiospora saccharicola</name>
    <dbReference type="NCBI Taxonomy" id="335842"/>
    <lineage>
        <taxon>Eukaryota</taxon>
        <taxon>Fungi</taxon>
        <taxon>Dikarya</taxon>
        <taxon>Ascomycota</taxon>
        <taxon>Pezizomycotina</taxon>
        <taxon>Sordariomycetes</taxon>
        <taxon>Xylariomycetidae</taxon>
        <taxon>Amphisphaeriales</taxon>
        <taxon>Apiosporaceae</taxon>
        <taxon>Apiospora</taxon>
    </lineage>
</organism>
<dbReference type="Pfam" id="PF02698">
    <property type="entry name" value="DUF218"/>
    <property type="match status" value="1"/>
</dbReference>
<dbReference type="Gene3D" id="3.40.50.620">
    <property type="entry name" value="HUPs"/>
    <property type="match status" value="1"/>
</dbReference>
<dbReference type="InterPro" id="IPR003848">
    <property type="entry name" value="DUF218"/>
</dbReference>
<dbReference type="InterPro" id="IPR014729">
    <property type="entry name" value="Rossmann-like_a/b/a_fold"/>
</dbReference>
<dbReference type="Proteomes" id="UP001446871">
    <property type="component" value="Unassembled WGS sequence"/>
</dbReference>
<dbReference type="PANTHER" id="PTHR30336:SF20">
    <property type="entry name" value="DUF218 DOMAIN-CONTAINING PROTEIN"/>
    <property type="match status" value="1"/>
</dbReference>
<dbReference type="EMBL" id="JAQQWM010000003">
    <property type="protein sequence ID" value="KAK8072263.1"/>
    <property type="molecule type" value="Genomic_DNA"/>
</dbReference>
<evidence type="ECO:0000313" key="3">
    <source>
        <dbReference type="Proteomes" id="UP001446871"/>
    </source>
</evidence>
<dbReference type="CDD" id="cd06259">
    <property type="entry name" value="YdcF-like"/>
    <property type="match status" value="1"/>
</dbReference>
<dbReference type="PANTHER" id="PTHR30336">
    <property type="entry name" value="INNER MEMBRANE PROTEIN, PROBABLE PERMEASE"/>
    <property type="match status" value="1"/>
</dbReference>
<feature type="domain" description="DUF218" evidence="1">
    <location>
        <begin position="65"/>
        <end position="173"/>
    </location>
</feature>
<dbReference type="InterPro" id="IPR051599">
    <property type="entry name" value="Cell_Envelope_Assoc"/>
</dbReference>
<evidence type="ECO:0000259" key="1">
    <source>
        <dbReference type="Pfam" id="PF02698"/>
    </source>
</evidence>
<gene>
    <name evidence="2" type="ORF">PG996_005611</name>
</gene>
<proteinExistence type="predicted"/>
<sequence>MILDATSTSTSTSTSASASSSVVAAVSSSSSIEADAETVFEYHKMAMPLQRPVDAVFCLCSLDVRVARRAAELFLEGYGDRLIFSGGVGVLTQGRFAKPEAEVFADIALEMGVPAEKLVVENRSTNTGENVRFVWDLLQMKGGEMVRSFVLVQKPYMERRTYATFKKQWPGPETAISVTSPQLGWAEYPDADNPRELVTNIMIGDLIRIREYPAKGFQIHQDIPDAVWEAGQRLIKAGYDSHLP</sequence>
<name>A0ABR1VM31_9PEZI</name>
<accession>A0ABR1VM31</accession>
<comment type="caution">
    <text evidence="2">The sequence shown here is derived from an EMBL/GenBank/DDBJ whole genome shotgun (WGS) entry which is preliminary data.</text>
</comment>
<reference evidence="2 3" key="1">
    <citation type="submission" date="2023-01" db="EMBL/GenBank/DDBJ databases">
        <title>Analysis of 21 Apiospora genomes using comparative genomics revels a genus with tremendous synthesis potential of carbohydrate active enzymes and secondary metabolites.</title>
        <authorList>
            <person name="Sorensen T."/>
        </authorList>
    </citation>
    <scope>NUCLEOTIDE SEQUENCE [LARGE SCALE GENOMIC DNA]</scope>
    <source>
        <strain evidence="2 3">CBS 83171</strain>
    </source>
</reference>
<keyword evidence="3" id="KW-1185">Reference proteome</keyword>